<evidence type="ECO:0000313" key="1">
    <source>
        <dbReference type="EMBL" id="PPQ26487.1"/>
    </source>
</evidence>
<sequence length="77" mass="8303">MRFPSNAVQARNIQRAVADLQFVVGQDEEGHWVAMESNGGGGGLFVSREAAVKYAASEAGRRSNVLIFARAPVAVWK</sequence>
<dbReference type="EMBL" id="NHSJ01000134">
    <property type="protein sequence ID" value="PPQ26487.1"/>
    <property type="molecule type" value="Genomic_DNA"/>
</dbReference>
<name>A0A2S6MVV3_9HYPH</name>
<proteinExistence type="predicted"/>
<reference evidence="1 2" key="1">
    <citation type="journal article" date="2018" name="Arch. Microbiol.">
        <title>New insights into the metabolic potential of the phototrophic purple bacterium Rhodopila globiformis DSM 161(T) from its draft genome sequence and evidence for a vanadium-dependent nitrogenase.</title>
        <authorList>
            <person name="Imhoff J.F."/>
            <person name="Rahn T."/>
            <person name="Kunzel S."/>
            <person name="Neulinger S.C."/>
        </authorList>
    </citation>
    <scope>NUCLEOTIDE SEQUENCE [LARGE SCALE GENOMIC DNA]</scope>
    <source>
        <strain evidence="1 2">DSM 16996</strain>
    </source>
</reference>
<dbReference type="OrthoDB" id="8454620at2"/>
<organism evidence="1 2">
    <name type="scientific">Rhodoblastus sphagnicola</name>
    <dbReference type="NCBI Taxonomy" id="333368"/>
    <lineage>
        <taxon>Bacteria</taxon>
        <taxon>Pseudomonadati</taxon>
        <taxon>Pseudomonadota</taxon>
        <taxon>Alphaproteobacteria</taxon>
        <taxon>Hyphomicrobiales</taxon>
        <taxon>Rhodoblastaceae</taxon>
        <taxon>Rhodoblastus</taxon>
    </lineage>
</organism>
<keyword evidence="2" id="KW-1185">Reference proteome</keyword>
<comment type="caution">
    <text evidence="1">The sequence shown here is derived from an EMBL/GenBank/DDBJ whole genome shotgun (WGS) entry which is preliminary data.</text>
</comment>
<evidence type="ECO:0008006" key="3">
    <source>
        <dbReference type="Google" id="ProtNLM"/>
    </source>
</evidence>
<protein>
    <recommendedName>
        <fullName evidence="3">DUF2188 domain-containing protein</fullName>
    </recommendedName>
</protein>
<dbReference type="AlphaFoldDB" id="A0A2S6MVV3"/>
<gene>
    <name evidence="1" type="ORF">CCR94_22150</name>
</gene>
<evidence type="ECO:0000313" key="2">
    <source>
        <dbReference type="Proteomes" id="UP000239089"/>
    </source>
</evidence>
<accession>A0A2S6MVV3</accession>
<dbReference type="Proteomes" id="UP000239089">
    <property type="component" value="Unassembled WGS sequence"/>
</dbReference>